<feature type="compositionally biased region" description="Low complexity" evidence="2">
    <location>
        <begin position="574"/>
        <end position="583"/>
    </location>
</feature>
<evidence type="ECO:0000259" key="3">
    <source>
        <dbReference type="Pfam" id="PF16043"/>
    </source>
</evidence>
<keyword evidence="1" id="KW-0175">Coiled coil</keyword>
<evidence type="ECO:0000313" key="5">
    <source>
        <dbReference type="Proteomes" id="UP001557470"/>
    </source>
</evidence>
<feature type="compositionally biased region" description="Basic residues" evidence="2">
    <location>
        <begin position="491"/>
        <end position="500"/>
    </location>
</feature>
<evidence type="ECO:0000313" key="4">
    <source>
        <dbReference type="EMBL" id="KAL0993370.1"/>
    </source>
</evidence>
<dbReference type="Proteomes" id="UP001557470">
    <property type="component" value="Unassembled WGS sequence"/>
</dbReference>
<evidence type="ECO:0000256" key="2">
    <source>
        <dbReference type="SAM" id="MobiDB-lite"/>
    </source>
</evidence>
<dbReference type="AlphaFoldDB" id="A0ABD0XHP7"/>
<feature type="region of interest" description="Disordered" evidence="2">
    <location>
        <begin position="486"/>
        <end position="515"/>
    </location>
</feature>
<dbReference type="Pfam" id="PF16043">
    <property type="entry name" value="DUF4795"/>
    <property type="match status" value="1"/>
</dbReference>
<feature type="domain" description="DUF4795" evidence="3">
    <location>
        <begin position="248"/>
        <end position="454"/>
    </location>
</feature>
<sequence length="641" mass="72615">MESMALIQDLMTEIQDLKESREILKEEVKDLKNQLDQMNVTELVDRVNAVEQYCPRVDNLDTATKNLQDRVGQYPDPDELKHCVTWDFLQTTLVNERQKAQKEIRESLAGPDLGARATIAPFSAYVDAEASDVTPGSGTDDQDEEALPKTSLPDEGQVSKKNLSRVSSGAERYPETVEALKEVGQLGERHNILQGRVELLEVNKADEAQLTLLQKLLADMGDREMPDNLMDQVNNLRVLVDSLVGDRAKNNELMNHIQEAITQLQSGCENLQDNAKCLLEDQSQKRDDIEHLFKSVEQLEKKKADKELVEMEIEIKADKDALENKVSCMQFDTMTKQLNTMFQELLGKVLDQEQDWHNVIEKISTEMESKLNQIELDPVKNQLEDRWKTIRKQLQVQPAPKDVDAAGIRRQLVAKFHCISCARPVDMHTLGPHMYLPTVPRAPGLPTHMSIRPYITYELEQVRQHSRSDQYPEMVHYSYQAMSRSCGGRHTTNHPNHRLNRLQPNSNFSRTDDDPRFIPPCTPKQFQPEEVDIKGFDGQIYKGRINTRTVKNVDARLPTISSKDATCNSKEKILSSLSQKSSSTEPGCLSRTRPQSAKPQRTSSASGSSVRARTVSSLECRSPVTLPQSSTFDDTTTELEH</sequence>
<feature type="coiled-coil region" evidence="1">
    <location>
        <begin position="254"/>
        <end position="321"/>
    </location>
</feature>
<reference evidence="4 5" key="1">
    <citation type="submission" date="2024-06" db="EMBL/GenBank/DDBJ databases">
        <authorList>
            <person name="Pan Q."/>
            <person name="Wen M."/>
            <person name="Jouanno E."/>
            <person name="Zahm M."/>
            <person name="Klopp C."/>
            <person name="Cabau C."/>
            <person name="Louis A."/>
            <person name="Berthelot C."/>
            <person name="Parey E."/>
            <person name="Roest Crollius H."/>
            <person name="Montfort J."/>
            <person name="Robinson-Rechavi M."/>
            <person name="Bouchez O."/>
            <person name="Lampietro C."/>
            <person name="Lopez Roques C."/>
            <person name="Donnadieu C."/>
            <person name="Postlethwait J."/>
            <person name="Bobe J."/>
            <person name="Verreycken H."/>
            <person name="Guiguen Y."/>
        </authorList>
    </citation>
    <scope>NUCLEOTIDE SEQUENCE [LARGE SCALE GENOMIC DNA]</scope>
    <source>
        <strain evidence="4">Up_M1</strain>
        <tissue evidence="4">Testis</tissue>
    </source>
</reference>
<dbReference type="PANTHER" id="PTHR47080">
    <property type="entry name" value="CHROMOSOME 16 OPEN READING FRAME 96"/>
    <property type="match status" value="1"/>
</dbReference>
<proteinExistence type="predicted"/>
<evidence type="ECO:0000256" key="1">
    <source>
        <dbReference type="SAM" id="Coils"/>
    </source>
</evidence>
<gene>
    <name evidence="4" type="ORF">UPYG_G00106860</name>
</gene>
<protein>
    <recommendedName>
        <fullName evidence="3">DUF4795 domain-containing protein</fullName>
    </recommendedName>
</protein>
<organism evidence="4 5">
    <name type="scientific">Umbra pygmaea</name>
    <name type="common">Eastern mudminnow</name>
    <dbReference type="NCBI Taxonomy" id="75934"/>
    <lineage>
        <taxon>Eukaryota</taxon>
        <taxon>Metazoa</taxon>
        <taxon>Chordata</taxon>
        <taxon>Craniata</taxon>
        <taxon>Vertebrata</taxon>
        <taxon>Euteleostomi</taxon>
        <taxon>Actinopterygii</taxon>
        <taxon>Neopterygii</taxon>
        <taxon>Teleostei</taxon>
        <taxon>Protacanthopterygii</taxon>
        <taxon>Esociformes</taxon>
        <taxon>Umbridae</taxon>
        <taxon>Umbra</taxon>
    </lineage>
</organism>
<feature type="coiled-coil region" evidence="1">
    <location>
        <begin position="7"/>
        <end position="41"/>
    </location>
</feature>
<dbReference type="PANTHER" id="PTHR47080:SF2">
    <property type="entry name" value="GLUTAMINE-RICH PROTEIN 2"/>
    <property type="match status" value="1"/>
</dbReference>
<dbReference type="InterPro" id="IPR032013">
    <property type="entry name" value="DUF4795"/>
</dbReference>
<comment type="caution">
    <text evidence="4">The sequence shown here is derived from an EMBL/GenBank/DDBJ whole genome shotgun (WGS) entry which is preliminary data.</text>
</comment>
<feature type="region of interest" description="Disordered" evidence="2">
    <location>
        <begin position="571"/>
        <end position="641"/>
    </location>
</feature>
<dbReference type="EMBL" id="JAGEUA010000003">
    <property type="protein sequence ID" value="KAL0993370.1"/>
    <property type="molecule type" value="Genomic_DNA"/>
</dbReference>
<accession>A0ABD0XHP7</accession>
<feature type="region of interest" description="Disordered" evidence="2">
    <location>
        <begin position="130"/>
        <end position="171"/>
    </location>
</feature>
<name>A0ABD0XHP7_UMBPY</name>
<feature type="compositionally biased region" description="Polar residues" evidence="2">
    <location>
        <begin position="592"/>
        <end position="634"/>
    </location>
</feature>
<keyword evidence="5" id="KW-1185">Reference proteome</keyword>